<evidence type="ECO:0000313" key="2">
    <source>
        <dbReference type="Proteomes" id="UP000814128"/>
    </source>
</evidence>
<name>A0ACB8QXU9_9AGAM</name>
<comment type="caution">
    <text evidence="1">The sequence shown here is derived from an EMBL/GenBank/DDBJ whole genome shotgun (WGS) entry which is preliminary data.</text>
</comment>
<protein>
    <submittedName>
        <fullName evidence="1">NAD-P-binding protein</fullName>
    </submittedName>
</protein>
<reference evidence="1" key="1">
    <citation type="submission" date="2021-02" db="EMBL/GenBank/DDBJ databases">
        <authorList>
            <consortium name="DOE Joint Genome Institute"/>
            <person name="Ahrendt S."/>
            <person name="Looney B.P."/>
            <person name="Miyauchi S."/>
            <person name="Morin E."/>
            <person name="Drula E."/>
            <person name="Courty P.E."/>
            <person name="Chicoki N."/>
            <person name="Fauchery L."/>
            <person name="Kohler A."/>
            <person name="Kuo A."/>
            <person name="Labutti K."/>
            <person name="Pangilinan J."/>
            <person name="Lipzen A."/>
            <person name="Riley R."/>
            <person name="Andreopoulos W."/>
            <person name="He G."/>
            <person name="Johnson J."/>
            <person name="Barry K.W."/>
            <person name="Grigoriev I.V."/>
            <person name="Nagy L."/>
            <person name="Hibbett D."/>
            <person name="Henrissat B."/>
            <person name="Matheny P.B."/>
            <person name="Labbe J."/>
            <person name="Martin F."/>
        </authorList>
    </citation>
    <scope>NUCLEOTIDE SEQUENCE</scope>
    <source>
        <strain evidence="1">EC-137</strain>
    </source>
</reference>
<organism evidence="1 2">
    <name type="scientific">Vararia minispora EC-137</name>
    <dbReference type="NCBI Taxonomy" id="1314806"/>
    <lineage>
        <taxon>Eukaryota</taxon>
        <taxon>Fungi</taxon>
        <taxon>Dikarya</taxon>
        <taxon>Basidiomycota</taxon>
        <taxon>Agaricomycotina</taxon>
        <taxon>Agaricomycetes</taxon>
        <taxon>Russulales</taxon>
        <taxon>Lachnocladiaceae</taxon>
        <taxon>Vararia</taxon>
    </lineage>
</organism>
<sequence>MAIVKNLRAIFAEVPTGYVEPGKHVTIDESQTIDPDKVQLDGGFLVKTLVLSIDPYMRGKMRDPSQKSYSPPFERGEPLYGYGIAVVLRSENSAIQTGDHLYCRTLRYEEYSVYKDASAFRALQNVGVPWTLYVGVLGMPGQTAYYGWKEYSAAQKGETVFVSTAGGAVGSLVVQLAKRDGLKVIASAGSDEKVAFARECGADVSFNYKVEDTNDILAREGGIDIYFDNVGGKQLESALEHAHDRARFIECGMASIYNNPEAYTPKNLMRIVQSELRVFGLLVFRLADKYQDEFFQVMPRLVKDGQIKFKEEIVYGLDKVGQAILDVGTGANSGKVVVIVSEE</sequence>
<dbReference type="EMBL" id="MU273472">
    <property type="protein sequence ID" value="KAI0036368.1"/>
    <property type="molecule type" value="Genomic_DNA"/>
</dbReference>
<dbReference type="Proteomes" id="UP000814128">
    <property type="component" value="Unassembled WGS sequence"/>
</dbReference>
<gene>
    <name evidence="1" type="ORF">K488DRAFT_41296</name>
</gene>
<keyword evidence="2" id="KW-1185">Reference proteome</keyword>
<proteinExistence type="predicted"/>
<reference evidence="1" key="2">
    <citation type="journal article" date="2022" name="New Phytol.">
        <title>Evolutionary transition to the ectomycorrhizal habit in the genomes of a hyperdiverse lineage of mushroom-forming fungi.</title>
        <authorList>
            <person name="Looney B."/>
            <person name="Miyauchi S."/>
            <person name="Morin E."/>
            <person name="Drula E."/>
            <person name="Courty P.E."/>
            <person name="Kohler A."/>
            <person name="Kuo A."/>
            <person name="LaButti K."/>
            <person name="Pangilinan J."/>
            <person name="Lipzen A."/>
            <person name="Riley R."/>
            <person name="Andreopoulos W."/>
            <person name="He G."/>
            <person name="Johnson J."/>
            <person name="Nolan M."/>
            <person name="Tritt A."/>
            <person name="Barry K.W."/>
            <person name="Grigoriev I.V."/>
            <person name="Nagy L.G."/>
            <person name="Hibbett D."/>
            <person name="Henrissat B."/>
            <person name="Matheny P.B."/>
            <person name="Labbe J."/>
            <person name="Martin F.M."/>
        </authorList>
    </citation>
    <scope>NUCLEOTIDE SEQUENCE</scope>
    <source>
        <strain evidence="1">EC-137</strain>
    </source>
</reference>
<accession>A0ACB8QXU9</accession>
<evidence type="ECO:0000313" key="1">
    <source>
        <dbReference type="EMBL" id="KAI0036368.1"/>
    </source>
</evidence>